<evidence type="ECO:0000313" key="2">
    <source>
        <dbReference type="Proteomes" id="UP000244334"/>
    </source>
</evidence>
<organism evidence="1 2">
    <name type="scientific">Candidatus Erwinia dacicola</name>
    <dbReference type="NCBI Taxonomy" id="252393"/>
    <lineage>
        <taxon>Bacteria</taxon>
        <taxon>Pseudomonadati</taxon>
        <taxon>Pseudomonadota</taxon>
        <taxon>Gammaproteobacteria</taxon>
        <taxon>Enterobacterales</taxon>
        <taxon>Erwiniaceae</taxon>
        <taxon>Erwinia</taxon>
    </lineage>
</organism>
<keyword evidence="2" id="KW-1185">Reference proteome</keyword>
<protein>
    <submittedName>
        <fullName evidence="1">Uncharacterized protein</fullName>
    </submittedName>
</protein>
<dbReference type="Proteomes" id="UP000244334">
    <property type="component" value="Unassembled WGS sequence"/>
</dbReference>
<comment type="caution">
    <text evidence="1">The sequence shown here is derived from an EMBL/GenBank/DDBJ whole genome shotgun (WGS) entry which is preliminary data.</text>
</comment>
<sequence>RSTAEYPFYNTSEYSLGTLGSTKTRRNLEDYIALFSDNARAIFEEFEFGNTVIVRCYLATGDIQLFH</sequence>
<gene>
    <name evidence="1" type="ORF">ACZ87_03960</name>
</gene>
<feature type="non-terminal residue" evidence="1">
    <location>
        <position position="1"/>
    </location>
</feature>
<dbReference type="AlphaFoldDB" id="A0A328T9X8"/>
<evidence type="ECO:0000313" key="1">
    <source>
        <dbReference type="EMBL" id="RAP67449.1"/>
    </source>
</evidence>
<dbReference type="EMBL" id="LJAM02000914">
    <property type="protein sequence ID" value="RAP67449.1"/>
    <property type="molecule type" value="Genomic_DNA"/>
</dbReference>
<dbReference type="RefSeq" id="WP_162475744.1">
    <property type="nucleotide sequence ID" value="NZ_LJAM02000914.1"/>
</dbReference>
<name>A0A328T9X8_9GAMM</name>
<accession>A0A328T9X8</accession>
<proteinExistence type="predicted"/>
<reference evidence="1" key="1">
    <citation type="submission" date="2018-04" db="EMBL/GenBank/DDBJ databases">
        <title>Genomes of the Obligate Erwinia dacicola and Facultative Enterobacter sp. OLF Endosymbionts of the Olive Fruit fly, Bactrocera oleae.</title>
        <authorList>
            <person name="Estes A.M."/>
            <person name="Hearn D.J."/>
            <person name="Agarwal S."/>
            <person name="Pierson E.A."/>
            <person name="Dunning-Hotopp J.C."/>
        </authorList>
    </citation>
    <scope>NUCLEOTIDE SEQUENCE [LARGE SCALE GENOMIC DNA]</scope>
    <source>
        <strain evidence="1">Oroville</strain>
    </source>
</reference>